<dbReference type="InterPro" id="IPR023214">
    <property type="entry name" value="HAD_sf"/>
</dbReference>
<evidence type="ECO:0000256" key="8">
    <source>
        <dbReference type="ARBA" id="ARBA00023299"/>
    </source>
</evidence>
<dbReference type="EC" id="3.1.3.3" evidence="3"/>
<dbReference type="GO" id="GO:0000287">
    <property type="term" value="F:magnesium ion binding"/>
    <property type="evidence" value="ECO:0007669"/>
    <property type="project" value="TreeGrafter"/>
</dbReference>
<comment type="catalytic activity">
    <reaction evidence="9">
        <text>O-phospho-L-serine + H2O = L-serine + phosphate</text>
        <dbReference type="Rhea" id="RHEA:21208"/>
        <dbReference type="ChEBI" id="CHEBI:15377"/>
        <dbReference type="ChEBI" id="CHEBI:33384"/>
        <dbReference type="ChEBI" id="CHEBI:43474"/>
        <dbReference type="ChEBI" id="CHEBI:57524"/>
        <dbReference type="EC" id="3.1.3.3"/>
    </reaction>
</comment>
<reference evidence="11" key="1">
    <citation type="journal article" date="2020" name="Biotechnol. Biofuels">
        <title>New insights from the biogas microbiome by comprehensive genome-resolved metagenomics of nearly 1600 species originating from multiple anaerobic digesters.</title>
        <authorList>
            <person name="Campanaro S."/>
            <person name="Treu L."/>
            <person name="Rodriguez-R L.M."/>
            <person name="Kovalovszki A."/>
            <person name="Ziels R.M."/>
            <person name="Maus I."/>
            <person name="Zhu X."/>
            <person name="Kougias P.G."/>
            <person name="Basile A."/>
            <person name="Luo G."/>
            <person name="Schluter A."/>
            <person name="Konstantinidis K.T."/>
            <person name="Angelidaki I."/>
        </authorList>
    </citation>
    <scope>NUCLEOTIDE SEQUENCE</scope>
    <source>
        <strain evidence="11">AS06rmzACSIP_7</strain>
    </source>
</reference>
<gene>
    <name evidence="11" type="ORF">GXY80_14270</name>
</gene>
<evidence type="ECO:0000256" key="9">
    <source>
        <dbReference type="ARBA" id="ARBA00048138"/>
    </source>
</evidence>
<dbReference type="GO" id="GO:0005737">
    <property type="term" value="C:cytoplasm"/>
    <property type="evidence" value="ECO:0007669"/>
    <property type="project" value="TreeGrafter"/>
</dbReference>
<dbReference type="Pfam" id="PF12710">
    <property type="entry name" value="HAD"/>
    <property type="match status" value="1"/>
</dbReference>
<evidence type="ECO:0000256" key="10">
    <source>
        <dbReference type="ARBA" id="ARBA00048523"/>
    </source>
</evidence>
<dbReference type="GO" id="GO:0036424">
    <property type="term" value="F:L-phosphoserine phosphatase activity"/>
    <property type="evidence" value="ECO:0007669"/>
    <property type="project" value="TreeGrafter"/>
</dbReference>
<evidence type="ECO:0000256" key="4">
    <source>
        <dbReference type="ARBA" id="ARBA00022605"/>
    </source>
</evidence>
<dbReference type="InterPro" id="IPR006386">
    <property type="entry name" value="HAD-SF_hydro_IB_PSP-like_arc"/>
</dbReference>
<dbReference type="GO" id="GO:0006564">
    <property type="term" value="P:L-serine biosynthetic process"/>
    <property type="evidence" value="ECO:0007669"/>
    <property type="project" value="UniProtKB-KW"/>
</dbReference>
<evidence type="ECO:0000256" key="5">
    <source>
        <dbReference type="ARBA" id="ARBA00022723"/>
    </source>
</evidence>
<comment type="catalytic activity">
    <reaction evidence="10">
        <text>O-phospho-D-serine + H2O = D-serine + phosphate</text>
        <dbReference type="Rhea" id="RHEA:24873"/>
        <dbReference type="ChEBI" id="CHEBI:15377"/>
        <dbReference type="ChEBI" id="CHEBI:35247"/>
        <dbReference type="ChEBI" id="CHEBI:43474"/>
        <dbReference type="ChEBI" id="CHEBI:58680"/>
        <dbReference type="EC" id="3.1.3.3"/>
    </reaction>
</comment>
<evidence type="ECO:0000313" key="11">
    <source>
        <dbReference type="EMBL" id="NLW36623.1"/>
    </source>
</evidence>
<keyword evidence="7" id="KW-0460">Magnesium</keyword>
<dbReference type="InterPro" id="IPR050582">
    <property type="entry name" value="HAD-like_SerB"/>
</dbReference>
<dbReference type="PANTHER" id="PTHR43344:SF2">
    <property type="entry name" value="PHOSPHOSERINE PHOSPHATASE"/>
    <property type="match status" value="1"/>
</dbReference>
<keyword evidence="6" id="KW-0378">Hydrolase</keyword>
<keyword evidence="4" id="KW-0028">Amino-acid biosynthesis</keyword>
<dbReference type="Gene3D" id="3.40.50.1000">
    <property type="entry name" value="HAD superfamily/HAD-like"/>
    <property type="match status" value="1"/>
</dbReference>
<evidence type="ECO:0000256" key="7">
    <source>
        <dbReference type="ARBA" id="ARBA00022842"/>
    </source>
</evidence>
<keyword evidence="8" id="KW-0718">Serine biosynthesis</keyword>
<proteinExistence type="predicted"/>
<keyword evidence="5" id="KW-0479">Metal-binding</keyword>
<name>A0A971M6F0_9BACT</name>
<evidence type="ECO:0000256" key="2">
    <source>
        <dbReference type="ARBA" id="ARBA00005135"/>
    </source>
</evidence>
<dbReference type="AlphaFoldDB" id="A0A971M6F0"/>
<dbReference type="EMBL" id="JAAYEE010000275">
    <property type="protein sequence ID" value="NLW36623.1"/>
    <property type="molecule type" value="Genomic_DNA"/>
</dbReference>
<comment type="cofactor">
    <cofactor evidence="1">
        <name>Mg(2+)</name>
        <dbReference type="ChEBI" id="CHEBI:18420"/>
    </cofactor>
</comment>
<dbReference type="NCBIfam" id="TIGR01488">
    <property type="entry name" value="HAD-SF-IB"/>
    <property type="match status" value="1"/>
</dbReference>
<dbReference type="Proteomes" id="UP000777265">
    <property type="component" value="Unassembled WGS sequence"/>
</dbReference>
<accession>A0A971M6F0</accession>
<evidence type="ECO:0000256" key="6">
    <source>
        <dbReference type="ARBA" id="ARBA00022801"/>
    </source>
</evidence>
<dbReference type="SUPFAM" id="SSF56784">
    <property type="entry name" value="HAD-like"/>
    <property type="match status" value="1"/>
</dbReference>
<dbReference type="PANTHER" id="PTHR43344">
    <property type="entry name" value="PHOSPHOSERINE PHOSPHATASE"/>
    <property type="match status" value="1"/>
</dbReference>
<comment type="caution">
    <text evidence="11">The sequence shown here is derived from an EMBL/GenBank/DDBJ whole genome shotgun (WGS) entry which is preliminary data.</text>
</comment>
<reference evidence="11" key="2">
    <citation type="submission" date="2020-01" db="EMBL/GenBank/DDBJ databases">
        <authorList>
            <person name="Campanaro S."/>
        </authorList>
    </citation>
    <scope>NUCLEOTIDE SEQUENCE</scope>
    <source>
        <strain evidence="11">AS06rmzACSIP_7</strain>
    </source>
</reference>
<evidence type="ECO:0000313" key="12">
    <source>
        <dbReference type="Proteomes" id="UP000777265"/>
    </source>
</evidence>
<evidence type="ECO:0000256" key="3">
    <source>
        <dbReference type="ARBA" id="ARBA00012640"/>
    </source>
</evidence>
<evidence type="ECO:0000256" key="1">
    <source>
        <dbReference type="ARBA" id="ARBA00001946"/>
    </source>
</evidence>
<organism evidence="11 12">
    <name type="scientific">Syntrophorhabdus aromaticivorans</name>
    <dbReference type="NCBI Taxonomy" id="328301"/>
    <lineage>
        <taxon>Bacteria</taxon>
        <taxon>Pseudomonadati</taxon>
        <taxon>Thermodesulfobacteriota</taxon>
        <taxon>Syntrophorhabdia</taxon>
        <taxon>Syntrophorhabdales</taxon>
        <taxon>Syntrophorhabdaceae</taxon>
        <taxon>Syntrophorhabdus</taxon>
    </lineage>
</organism>
<sequence length="214" mass="24203">MAIKLAFFDCDGTLTTIKSSWEYVHRRLDIWNEKADQYQTLFRAGKIDYHEFCRRDALLWRGLLVSRVTEILRDIPYQNGCRETIRALKEKGIYTVILSTGLSLLINRIREDLCIDMAFANDLLSENGYLTGEIKINVDFDKKDLLVEKTLADMNITKEQSCAIGDGEGDTGMFNAVGLPIAFCPEGKIPGSAQHVVRNPSLSDIVRIIGEYCD</sequence>
<protein>
    <recommendedName>
        <fullName evidence="3">phosphoserine phosphatase</fullName>
        <ecNumber evidence="3">3.1.3.3</ecNumber>
    </recommendedName>
</protein>
<comment type="pathway">
    <text evidence="2">Amino-acid biosynthesis; L-serine biosynthesis; L-serine from 3-phospho-D-glycerate: step 3/3.</text>
</comment>
<dbReference type="InterPro" id="IPR036412">
    <property type="entry name" value="HAD-like_sf"/>
</dbReference>
<dbReference type="NCBIfam" id="TIGR01491">
    <property type="entry name" value="HAD-SF-IB-PSPlk"/>
    <property type="match status" value="1"/>
</dbReference>